<dbReference type="AlphaFoldDB" id="A0A371PE74"/>
<name>A0A371PE74_9ACTN</name>
<keyword evidence="1" id="KW-0812">Transmembrane</keyword>
<keyword evidence="3" id="KW-1185">Reference proteome</keyword>
<feature type="transmembrane region" description="Helical" evidence="1">
    <location>
        <begin position="12"/>
        <end position="29"/>
    </location>
</feature>
<gene>
    <name evidence="2" type="ORF">DX116_09310</name>
</gene>
<sequence length="130" mass="13712">MAGHHDRCQRLATIAMTLLSLTLLARLVLAHHRSYVDVLLLTVLVLVAATTVKLHRDHDLEARMSALALSLLCAASVVLTALAGVPGQPHHPVGISAIVTLALSCIVMGLLAADRRDRPADADLGSPYAS</sequence>
<feature type="transmembrane region" description="Helical" evidence="1">
    <location>
        <begin position="35"/>
        <end position="54"/>
    </location>
</feature>
<comment type="caution">
    <text evidence="2">The sequence shown here is derived from an EMBL/GenBank/DDBJ whole genome shotgun (WGS) entry which is preliminary data.</text>
</comment>
<dbReference type="RefSeq" id="WP_119703820.1">
    <property type="nucleotide sequence ID" value="NZ_JBHSOI010000001.1"/>
</dbReference>
<keyword evidence="1" id="KW-0472">Membrane</keyword>
<feature type="transmembrane region" description="Helical" evidence="1">
    <location>
        <begin position="66"/>
        <end position="87"/>
    </location>
</feature>
<reference evidence="2 3" key="1">
    <citation type="submission" date="2018-08" db="EMBL/GenBank/DDBJ databases">
        <title>Aeromicrobium sp. M2KJ-4, whole genome shotgun sequence.</title>
        <authorList>
            <person name="Tuo L."/>
        </authorList>
    </citation>
    <scope>NUCLEOTIDE SEQUENCE [LARGE SCALE GENOMIC DNA]</scope>
    <source>
        <strain evidence="2 3">M2KJ-4</strain>
    </source>
</reference>
<dbReference type="Proteomes" id="UP000265581">
    <property type="component" value="Unassembled WGS sequence"/>
</dbReference>
<protein>
    <submittedName>
        <fullName evidence="2">Uncharacterized protein</fullName>
    </submittedName>
</protein>
<accession>A0A371PE74</accession>
<evidence type="ECO:0000313" key="2">
    <source>
        <dbReference type="EMBL" id="REK73710.1"/>
    </source>
</evidence>
<feature type="transmembrane region" description="Helical" evidence="1">
    <location>
        <begin position="93"/>
        <end position="113"/>
    </location>
</feature>
<keyword evidence="1" id="KW-1133">Transmembrane helix</keyword>
<evidence type="ECO:0000256" key="1">
    <source>
        <dbReference type="SAM" id="Phobius"/>
    </source>
</evidence>
<evidence type="ECO:0000313" key="3">
    <source>
        <dbReference type="Proteomes" id="UP000265581"/>
    </source>
</evidence>
<organism evidence="2 3">
    <name type="scientific">Aeromicrobium endophyticum</name>
    <dbReference type="NCBI Taxonomy" id="2292704"/>
    <lineage>
        <taxon>Bacteria</taxon>
        <taxon>Bacillati</taxon>
        <taxon>Actinomycetota</taxon>
        <taxon>Actinomycetes</taxon>
        <taxon>Propionibacteriales</taxon>
        <taxon>Nocardioidaceae</taxon>
        <taxon>Aeromicrobium</taxon>
    </lineage>
</organism>
<dbReference type="EMBL" id="QUBR01000001">
    <property type="protein sequence ID" value="REK73710.1"/>
    <property type="molecule type" value="Genomic_DNA"/>
</dbReference>
<proteinExistence type="predicted"/>